<accession>A0ACC0BMD8</accession>
<keyword evidence="2" id="KW-1185">Reference proteome</keyword>
<evidence type="ECO:0000313" key="2">
    <source>
        <dbReference type="Proteomes" id="UP001060085"/>
    </source>
</evidence>
<dbReference type="EMBL" id="CM044703">
    <property type="protein sequence ID" value="KAI5673852.1"/>
    <property type="molecule type" value="Genomic_DNA"/>
</dbReference>
<evidence type="ECO:0000313" key="1">
    <source>
        <dbReference type="EMBL" id="KAI5673852.1"/>
    </source>
</evidence>
<organism evidence="1 2">
    <name type="scientific">Catharanthus roseus</name>
    <name type="common">Madagascar periwinkle</name>
    <name type="synonym">Vinca rosea</name>
    <dbReference type="NCBI Taxonomy" id="4058"/>
    <lineage>
        <taxon>Eukaryota</taxon>
        <taxon>Viridiplantae</taxon>
        <taxon>Streptophyta</taxon>
        <taxon>Embryophyta</taxon>
        <taxon>Tracheophyta</taxon>
        <taxon>Spermatophyta</taxon>
        <taxon>Magnoliopsida</taxon>
        <taxon>eudicotyledons</taxon>
        <taxon>Gunneridae</taxon>
        <taxon>Pentapetalae</taxon>
        <taxon>asterids</taxon>
        <taxon>lamiids</taxon>
        <taxon>Gentianales</taxon>
        <taxon>Apocynaceae</taxon>
        <taxon>Rauvolfioideae</taxon>
        <taxon>Vinceae</taxon>
        <taxon>Catharanthinae</taxon>
        <taxon>Catharanthus</taxon>
    </lineage>
</organism>
<proteinExistence type="predicted"/>
<dbReference type="Proteomes" id="UP001060085">
    <property type="component" value="Linkage Group LG03"/>
</dbReference>
<sequence>MSITSLKGLRVHILLSPAMPRCGSSLKASARCLVFTRFSTTPTGDLYPRRSLQPPATAGFSGSFLIDPCSFDASTQLFSRHSVLYLPGSPRLPPVVFIRGGAQNFKEKLVSKITETIKEKPRPYPSRRVRSSGDAEEVRTDNGTEHRRVIEAMSRHQQLRPTVRRALVSQEDKNKKGGRRATDGHDGTTEKANRQEEERGKAMPHKLVSQEAEKEILYSGPKTPWTGGVSLARPGIS</sequence>
<name>A0ACC0BMD8_CATRO</name>
<reference evidence="2" key="1">
    <citation type="journal article" date="2023" name="Nat. Plants">
        <title>Single-cell RNA sequencing provides a high-resolution roadmap for understanding the multicellular compartmentation of specialized metabolism.</title>
        <authorList>
            <person name="Sun S."/>
            <person name="Shen X."/>
            <person name="Li Y."/>
            <person name="Li Y."/>
            <person name="Wang S."/>
            <person name="Li R."/>
            <person name="Zhang H."/>
            <person name="Shen G."/>
            <person name="Guo B."/>
            <person name="Wei J."/>
            <person name="Xu J."/>
            <person name="St-Pierre B."/>
            <person name="Chen S."/>
            <person name="Sun C."/>
        </authorList>
    </citation>
    <scope>NUCLEOTIDE SEQUENCE [LARGE SCALE GENOMIC DNA]</scope>
</reference>
<comment type="caution">
    <text evidence="1">The sequence shown here is derived from an EMBL/GenBank/DDBJ whole genome shotgun (WGS) entry which is preliminary data.</text>
</comment>
<protein>
    <submittedName>
        <fullName evidence="1">Uncharacterized protein</fullName>
    </submittedName>
</protein>
<gene>
    <name evidence="1" type="ORF">M9H77_14216</name>
</gene>